<sequence>MEIPLRVDNFTTSMAGNSFNLEYELEDWVSDGTKDAFYPISTFVVVKSNTVINRPIVVD</sequence>
<evidence type="ECO:0000256" key="1">
    <source>
        <dbReference type="ARBA" id="ARBA00023157"/>
    </source>
</evidence>
<dbReference type="Proteomes" id="UP000029641">
    <property type="component" value="Unassembled WGS sequence"/>
</dbReference>
<dbReference type="GO" id="GO:0016715">
    <property type="term" value="F:oxidoreductase activity, acting on paired donors, with incorporation or reduction of molecular oxygen, reduced ascorbate as one donor, and incorporation of one atom of oxygen"/>
    <property type="evidence" value="ECO:0007669"/>
    <property type="project" value="InterPro"/>
</dbReference>
<dbReference type="InterPro" id="IPR014784">
    <property type="entry name" value="Cu2_ascorb_mOase-like_C"/>
</dbReference>
<name>A0A090VR22_9FLAO</name>
<dbReference type="EMBL" id="BBNR01000002">
    <property type="protein sequence ID" value="GAL65769.1"/>
    <property type="molecule type" value="Genomic_DNA"/>
</dbReference>
<accession>A0A090VR22</accession>
<dbReference type="Proteomes" id="UP000029646">
    <property type="component" value="Unassembled WGS sequence"/>
</dbReference>
<organism evidence="2 4">
    <name type="scientific">Jejuia pallidilutea</name>
    <dbReference type="NCBI Taxonomy" id="504487"/>
    <lineage>
        <taxon>Bacteria</taxon>
        <taxon>Pseudomonadati</taxon>
        <taxon>Bacteroidota</taxon>
        <taxon>Flavobacteriia</taxon>
        <taxon>Flavobacteriales</taxon>
        <taxon>Flavobacteriaceae</taxon>
        <taxon>Jejuia</taxon>
    </lineage>
</organism>
<dbReference type="EMBL" id="BBNS01000025">
    <property type="protein sequence ID" value="GAL72455.1"/>
    <property type="molecule type" value="Genomic_DNA"/>
</dbReference>
<comment type="caution">
    <text evidence="2">The sequence shown here is derived from an EMBL/GenBank/DDBJ whole genome shotgun (WGS) entry which is preliminary data.</text>
</comment>
<dbReference type="AlphaFoldDB" id="A0A090VR22"/>
<reference evidence="4 5" key="1">
    <citation type="journal article" date="2014" name="Genome Announc.">
        <title>Draft Genome Sequence of Marine Flavobacterium Jejuia pallidilutea Strain 11shimoA1 and Pigmentation Mutants.</title>
        <authorList>
            <person name="Takatani N."/>
            <person name="Nakanishi M."/>
            <person name="Meirelles P."/>
            <person name="Mino S."/>
            <person name="Suda W."/>
            <person name="Oshima K."/>
            <person name="Hattori M."/>
            <person name="Ohkuma M."/>
            <person name="Hosokawa M."/>
            <person name="Miyashita K."/>
            <person name="Thompson F.L."/>
            <person name="Niwa A."/>
            <person name="Sawabe T."/>
            <person name="Sawabe T."/>
        </authorList>
    </citation>
    <scope>NUCLEOTIDE SEQUENCE [LARGE SCALE GENOMIC DNA]</scope>
    <source>
        <strain evidence="2 4">JCM 19301</strain>
        <strain evidence="3">JCM 19302</strain>
        <strain evidence="5">JCM19302</strain>
    </source>
</reference>
<keyword evidence="1" id="KW-1015">Disulfide bond</keyword>
<evidence type="ECO:0000313" key="4">
    <source>
        <dbReference type="Proteomes" id="UP000029641"/>
    </source>
</evidence>
<evidence type="ECO:0000313" key="5">
    <source>
        <dbReference type="Proteomes" id="UP000029646"/>
    </source>
</evidence>
<evidence type="ECO:0000313" key="2">
    <source>
        <dbReference type="EMBL" id="GAL65769.1"/>
    </source>
</evidence>
<protein>
    <submittedName>
        <fullName evidence="2">Uncharacterized protein</fullName>
    </submittedName>
</protein>
<gene>
    <name evidence="2" type="ORF">JCM19301_3454</name>
    <name evidence="3" type="ORF">JCM19302_1577</name>
</gene>
<dbReference type="Gene3D" id="2.60.120.230">
    <property type="match status" value="1"/>
</dbReference>
<proteinExistence type="predicted"/>
<dbReference type="SUPFAM" id="SSF49742">
    <property type="entry name" value="PHM/PNGase F"/>
    <property type="match status" value="1"/>
</dbReference>
<dbReference type="InterPro" id="IPR008977">
    <property type="entry name" value="PHM/PNGase_F_dom_sf"/>
</dbReference>
<evidence type="ECO:0000313" key="3">
    <source>
        <dbReference type="EMBL" id="GAL72455.1"/>
    </source>
</evidence>